<organism evidence="1 2">
    <name type="scientific">Physocladia obscura</name>
    <dbReference type="NCBI Taxonomy" id="109957"/>
    <lineage>
        <taxon>Eukaryota</taxon>
        <taxon>Fungi</taxon>
        <taxon>Fungi incertae sedis</taxon>
        <taxon>Chytridiomycota</taxon>
        <taxon>Chytridiomycota incertae sedis</taxon>
        <taxon>Chytridiomycetes</taxon>
        <taxon>Chytridiales</taxon>
        <taxon>Chytriomycetaceae</taxon>
        <taxon>Physocladia</taxon>
    </lineage>
</organism>
<dbReference type="EMBL" id="JADGJH010001186">
    <property type="protein sequence ID" value="KAJ3117093.1"/>
    <property type="molecule type" value="Genomic_DNA"/>
</dbReference>
<comment type="caution">
    <text evidence="1">The sequence shown here is derived from an EMBL/GenBank/DDBJ whole genome shotgun (WGS) entry which is preliminary data.</text>
</comment>
<keyword evidence="2" id="KW-1185">Reference proteome</keyword>
<dbReference type="InterPro" id="IPR053275">
    <property type="entry name" value="Agnestin_monoxygenase"/>
</dbReference>
<sequence>MVATAQQQFQRAVVGAGPAGIAAQWQILTKSTAIPATATVSARNIVLAIGSVAKTLPPSAANPALSLIPLEGALQIDRLAQICTSSDNVAVFGSWHSTIMIVRDLLETVRVRGVVNVYRANLLVSLLSY</sequence>
<dbReference type="PANTHER" id="PTHR38688:SF1">
    <property type="entry name" value="FAD_NAD(P)-BINDING DOMAIN-CONTAINING PROTEIN"/>
    <property type="match status" value="1"/>
</dbReference>
<accession>A0AAD5XGK6</accession>
<reference evidence="1" key="1">
    <citation type="submission" date="2020-05" db="EMBL/GenBank/DDBJ databases">
        <title>Phylogenomic resolution of chytrid fungi.</title>
        <authorList>
            <person name="Stajich J.E."/>
            <person name="Amses K."/>
            <person name="Simmons R."/>
            <person name="Seto K."/>
            <person name="Myers J."/>
            <person name="Bonds A."/>
            <person name="Quandt C.A."/>
            <person name="Barry K."/>
            <person name="Liu P."/>
            <person name="Grigoriev I."/>
            <person name="Longcore J.E."/>
            <person name="James T.Y."/>
        </authorList>
    </citation>
    <scope>NUCLEOTIDE SEQUENCE</scope>
    <source>
        <strain evidence="1">JEL0513</strain>
    </source>
</reference>
<dbReference type="PANTHER" id="PTHR38688">
    <property type="entry name" value="PYR_REDOX_2 DOMAIN-CONTAINING PROTEIN"/>
    <property type="match status" value="1"/>
</dbReference>
<dbReference type="Proteomes" id="UP001211907">
    <property type="component" value="Unassembled WGS sequence"/>
</dbReference>
<evidence type="ECO:0000313" key="2">
    <source>
        <dbReference type="Proteomes" id="UP001211907"/>
    </source>
</evidence>
<feature type="non-terminal residue" evidence="1">
    <location>
        <position position="129"/>
    </location>
</feature>
<proteinExistence type="predicted"/>
<protein>
    <submittedName>
        <fullName evidence="1">Uncharacterized protein</fullName>
    </submittedName>
</protein>
<gene>
    <name evidence="1" type="ORF">HK100_000900</name>
</gene>
<evidence type="ECO:0000313" key="1">
    <source>
        <dbReference type="EMBL" id="KAJ3117093.1"/>
    </source>
</evidence>
<dbReference type="AlphaFoldDB" id="A0AAD5XGK6"/>
<name>A0AAD5XGK6_9FUNG</name>